<comment type="caution">
    <text evidence="1">The sequence shown here is derived from an EMBL/GenBank/DDBJ whole genome shotgun (WGS) entry which is preliminary data.</text>
</comment>
<dbReference type="InParanoid" id="A0A2K1R1Y3"/>
<dbReference type="AlphaFoldDB" id="A0A2K1R1Y3"/>
<reference evidence="1 2" key="1">
    <citation type="submission" date="2017-06" db="EMBL/GenBank/DDBJ databases">
        <title>Draft genome sequence of a variant of Elsinoe murrayae.</title>
        <authorList>
            <person name="Cheng Q."/>
        </authorList>
    </citation>
    <scope>NUCLEOTIDE SEQUENCE [LARGE SCALE GENOMIC DNA]</scope>
    <source>
        <strain evidence="1 2">CQ-2017a</strain>
    </source>
</reference>
<proteinExistence type="predicted"/>
<sequence>MDWTFDDTANVDLSFLENVDLDGEPGSKSNPILVTYAEYSENIETKGCTIPDHKPGTILSIVRIVGETVEGGKKYLDVEGFAYGPTSHESVFDGYVAQNGDEVGFNFYSDHIWIYGTEMPEDLPERAEILYLDWLPEEWVPAKMKLQWEARKTL</sequence>
<evidence type="ECO:0000313" key="1">
    <source>
        <dbReference type="EMBL" id="PNS21270.1"/>
    </source>
</evidence>
<name>A0A2K1R1Y3_9PEZI</name>
<dbReference type="Proteomes" id="UP000243797">
    <property type="component" value="Unassembled WGS sequence"/>
</dbReference>
<organism evidence="1 2">
    <name type="scientific">Sphaceloma murrayae</name>
    <dbReference type="NCBI Taxonomy" id="2082308"/>
    <lineage>
        <taxon>Eukaryota</taxon>
        <taxon>Fungi</taxon>
        <taxon>Dikarya</taxon>
        <taxon>Ascomycota</taxon>
        <taxon>Pezizomycotina</taxon>
        <taxon>Dothideomycetes</taxon>
        <taxon>Dothideomycetidae</taxon>
        <taxon>Myriangiales</taxon>
        <taxon>Elsinoaceae</taxon>
        <taxon>Sphaceloma</taxon>
    </lineage>
</organism>
<accession>A0A2K1R1Y3</accession>
<dbReference type="EMBL" id="NKHZ01000011">
    <property type="protein sequence ID" value="PNS21270.1"/>
    <property type="molecule type" value="Genomic_DNA"/>
</dbReference>
<evidence type="ECO:0000313" key="2">
    <source>
        <dbReference type="Proteomes" id="UP000243797"/>
    </source>
</evidence>
<protein>
    <submittedName>
        <fullName evidence="1">Uncharacterized protein</fullName>
    </submittedName>
</protein>
<gene>
    <name evidence="1" type="ORF">CAC42_1049</name>
</gene>
<keyword evidence="2" id="KW-1185">Reference proteome</keyword>